<dbReference type="InterPro" id="IPR039034">
    <property type="entry name" value="INPP4"/>
</dbReference>
<protein>
    <submittedName>
        <fullName evidence="3">Uncharacterized protein</fullName>
    </submittedName>
</protein>
<keyword evidence="4" id="KW-1185">Reference proteome</keyword>
<organism evidence="3 4">
    <name type="scientific">Chlamydomonas eustigma</name>
    <dbReference type="NCBI Taxonomy" id="1157962"/>
    <lineage>
        <taxon>Eukaryota</taxon>
        <taxon>Viridiplantae</taxon>
        <taxon>Chlorophyta</taxon>
        <taxon>core chlorophytes</taxon>
        <taxon>Chlorophyceae</taxon>
        <taxon>CS clade</taxon>
        <taxon>Chlamydomonadales</taxon>
        <taxon>Chlamydomonadaceae</taxon>
        <taxon>Chlamydomonas</taxon>
    </lineage>
</organism>
<dbReference type="AlphaFoldDB" id="A0A250X1H5"/>
<evidence type="ECO:0000256" key="2">
    <source>
        <dbReference type="ARBA" id="ARBA00023098"/>
    </source>
</evidence>
<accession>A0A250X1H5</accession>
<evidence type="ECO:0000313" key="4">
    <source>
        <dbReference type="Proteomes" id="UP000232323"/>
    </source>
</evidence>
<comment type="caution">
    <text evidence="3">The sequence shown here is derived from an EMBL/GenBank/DDBJ whole genome shotgun (WGS) entry which is preliminary data.</text>
</comment>
<dbReference type="OrthoDB" id="159395at2759"/>
<dbReference type="GO" id="GO:0016316">
    <property type="term" value="F:phosphatidylinositol-3,4-bisphosphate 4-phosphatase activity"/>
    <property type="evidence" value="ECO:0007669"/>
    <property type="project" value="InterPro"/>
</dbReference>
<name>A0A250X1H5_9CHLO</name>
<dbReference type="EMBL" id="BEGY01000019">
    <property type="protein sequence ID" value="GAX76742.1"/>
    <property type="molecule type" value="Genomic_DNA"/>
</dbReference>
<dbReference type="STRING" id="1157962.A0A250X1H5"/>
<gene>
    <name evidence="3" type="ORF">CEUSTIGMA_g4189.t1</name>
</gene>
<keyword evidence="2" id="KW-0443">Lipid metabolism</keyword>
<dbReference type="GO" id="GO:0005737">
    <property type="term" value="C:cytoplasm"/>
    <property type="evidence" value="ECO:0007669"/>
    <property type="project" value="TreeGrafter"/>
</dbReference>
<evidence type="ECO:0000313" key="3">
    <source>
        <dbReference type="EMBL" id="GAX76742.1"/>
    </source>
</evidence>
<evidence type="ECO:0000256" key="1">
    <source>
        <dbReference type="ARBA" id="ARBA00022801"/>
    </source>
</evidence>
<dbReference type="PANTHER" id="PTHR12187:SF11">
    <property type="entry name" value="PHOSPHATIDYLINOSITOL-3,4-BISPHOSPHATE 4-PHOSPHATASE"/>
    <property type="match status" value="1"/>
</dbReference>
<dbReference type="PANTHER" id="PTHR12187">
    <property type="entry name" value="AGAP000124-PA"/>
    <property type="match status" value="1"/>
</dbReference>
<sequence>MLKSQTSKKDGVARDDGSLAGVRLLQRFDTKPTSSRLIQGLKDVSMVIIIAIPFLVLRAARYVLSWLGITEHRWKFASKDLPLSKQEREQLRDVIIVLRANKLPSQTLSLAVNAVASGSDTRPGVRMLAHLSSVTTALESTANFHSLPYDEVQQQSIFRKLADVLDVYAHRESVDSLDVLKSLRRTGKYAVQRLAKQTNKSMRSVSASTAASHFAFELLMQTTRSLPPVSRHSLLRLEDGRELMEVCSIIPLELSIQYLMTQSPAFSRHIAFMTQFPHLRPSDAKKMEEVQAMTINSRIHSLQLVSKDGASSELASYLRMGHASNSIGFNLCHDAMHLQANSPVRQALLAQIRFVSLEQLYEEIDLRRVCCVAQALPVIVRAIKEMCRRQTSMQSVVRSGSFLYVQQSLLSDLNNREGAYLQDLRGALDELSSSLQVRFLFRPSNTIEVQGRHIILSLDRDEVPDAAVPEGVSREELLSRTYGLTAVVFSCGVNVLQSLGFFLASDDKDTVQDVFNRYGMERITDYASQAGLSSSAALIALTQHYSPGALRLPKDVDSVWLVRDTTRELGGVRGVNCKSGKDRTAMEIALSFTQEASRQLDLSSAQQHTLCQAAMSGLSYELTSQNNGRPCAYAFNEFELVTMPPGWSPDWKLCGKVET</sequence>
<dbReference type="Proteomes" id="UP000232323">
    <property type="component" value="Unassembled WGS sequence"/>
</dbReference>
<keyword evidence="1" id="KW-0378">Hydrolase</keyword>
<proteinExistence type="predicted"/>
<reference evidence="3 4" key="1">
    <citation type="submission" date="2017-08" db="EMBL/GenBank/DDBJ databases">
        <title>Acidophilic green algal genome provides insights into adaptation to an acidic environment.</title>
        <authorList>
            <person name="Hirooka S."/>
            <person name="Hirose Y."/>
            <person name="Kanesaki Y."/>
            <person name="Higuchi S."/>
            <person name="Fujiwara T."/>
            <person name="Onuma R."/>
            <person name="Era A."/>
            <person name="Ohbayashi R."/>
            <person name="Uzuka A."/>
            <person name="Nozaki H."/>
            <person name="Yoshikawa H."/>
            <person name="Miyagishima S.Y."/>
        </authorList>
    </citation>
    <scope>NUCLEOTIDE SEQUENCE [LARGE SCALE GENOMIC DNA]</scope>
    <source>
        <strain evidence="3 4">NIES-2499</strain>
    </source>
</reference>